<dbReference type="AlphaFoldDB" id="A0A4R6XL86"/>
<evidence type="ECO:0000313" key="3">
    <source>
        <dbReference type="Proteomes" id="UP000295724"/>
    </source>
</evidence>
<dbReference type="Gene3D" id="3.90.190.10">
    <property type="entry name" value="Protein tyrosine phosphatase superfamily"/>
    <property type="match status" value="1"/>
</dbReference>
<dbReference type="OrthoDB" id="7391097at2"/>
<evidence type="ECO:0000256" key="1">
    <source>
        <dbReference type="SAM" id="SignalP"/>
    </source>
</evidence>
<proteinExistence type="predicted"/>
<feature type="signal peptide" evidence="1">
    <location>
        <begin position="1"/>
        <end position="19"/>
    </location>
</feature>
<name>A0A4R6XL86_9GAMM</name>
<gene>
    <name evidence="2" type="ORF">C8D91_1337</name>
</gene>
<accession>A0A4R6XL86</accession>
<dbReference type="Proteomes" id="UP000295724">
    <property type="component" value="Unassembled WGS sequence"/>
</dbReference>
<reference evidence="2 3" key="1">
    <citation type="submission" date="2019-03" db="EMBL/GenBank/DDBJ databases">
        <title>Genomic Encyclopedia of Type Strains, Phase IV (KMG-IV): sequencing the most valuable type-strain genomes for metagenomic binning, comparative biology and taxonomic classification.</title>
        <authorList>
            <person name="Goeker M."/>
        </authorList>
    </citation>
    <scope>NUCLEOTIDE SEQUENCE [LARGE SCALE GENOMIC DNA]</scope>
    <source>
        <strain evidence="2 3">DSM 25488</strain>
    </source>
</reference>
<organism evidence="2 3">
    <name type="scientific">Marinicella litoralis</name>
    <dbReference type="NCBI Taxonomy" id="644220"/>
    <lineage>
        <taxon>Bacteria</taxon>
        <taxon>Pseudomonadati</taxon>
        <taxon>Pseudomonadota</taxon>
        <taxon>Gammaproteobacteria</taxon>
        <taxon>Lysobacterales</taxon>
        <taxon>Marinicellaceae</taxon>
        <taxon>Marinicella</taxon>
    </lineage>
</organism>
<protein>
    <submittedName>
        <fullName evidence="2">Uncharacterized protein</fullName>
    </submittedName>
</protein>
<feature type="chain" id="PRO_5020279621" evidence="1">
    <location>
        <begin position="20"/>
        <end position="147"/>
    </location>
</feature>
<sequence>MKIISLILATLSATSWAIAMDFNNEEMLQSMQQINQFQMVSDQLASAATPELHQYQHLKDAGFKHIIVLSTGLHLVEKIHAEALGMTFVQVSVSLTKPTNDLFYVFSDLLEAYGDDPVFVYSEQNWRAATFVHRYQGLISAGLLAAK</sequence>
<comment type="caution">
    <text evidence="2">The sequence shown here is derived from an EMBL/GenBank/DDBJ whole genome shotgun (WGS) entry which is preliminary data.</text>
</comment>
<keyword evidence="3" id="KW-1185">Reference proteome</keyword>
<keyword evidence="1" id="KW-0732">Signal</keyword>
<evidence type="ECO:0000313" key="2">
    <source>
        <dbReference type="EMBL" id="TDR20365.1"/>
    </source>
</evidence>
<dbReference type="EMBL" id="SNZB01000003">
    <property type="protein sequence ID" value="TDR20365.1"/>
    <property type="molecule type" value="Genomic_DNA"/>
</dbReference>
<dbReference type="InterPro" id="IPR029021">
    <property type="entry name" value="Prot-tyrosine_phosphatase-like"/>
</dbReference>
<dbReference type="RefSeq" id="WP_099018220.1">
    <property type="nucleotide sequence ID" value="NZ_NIHB01000001.1"/>
</dbReference>